<dbReference type="AlphaFoldDB" id="A0A7D4TXS2"/>
<evidence type="ECO:0000313" key="1">
    <source>
        <dbReference type="EMBL" id="QKJ32515.1"/>
    </source>
</evidence>
<accession>A0A7D4TXS2</accession>
<organism evidence="1 2">
    <name type="scientific">Mucilaginibacter mali</name>
    <dbReference type="NCBI Taxonomy" id="2740462"/>
    <lineage>
        <taxon>Bacteria</taxon>
        <taxon>Pseudomonadati</taxon>
        <taxon>Bacteroidota</taxon>
        <taxon>Sphingobacteriia</taxon>
        <taxon>Sphingobacteriales</taxon>
        <taxon>Sphingobacteriaceae</taxon>
        <taxon>Mucilaginibacter</taxon>
    </lineage>
</organism>
<dbReference type="Proteomes" id="UP000505355">
    <property type="component" value="Chromosome"/>
</dbReference>
<reference evidence="1 2" key="1">
    <citation type="submission" date="2020-05" db="EMBL/GenBank/DDBJ databases">
        <title>Mucilaginibacter mali sp. nov.</title>
        <authorList>
            <person name="Kim H.S."/>
            <person name="Lee K.C."/>
            <person name="Suh M.K."/>
            <person name="Kim J.-S."/>
            <person name="Han K.-I."/>
            <person name="Eom M.K."/>
            <person name="Shin Y.K."/>
            <person name="Lee J.-S."/>
        </authorList>
    </citation>
    <scope>NUCLEOTIDE SEQUENCE [LARGE SCALE GENOMIC DNA]</scope>
    <source>
        <strain evidence="1 2">G2-14</strain>
    </source>
</reference>
<protein>
    <submittedName>
        <fullName evidence="1">Uncharacterized protein</fullName>
    </submittedName>
</protein>
<gene>
    <name evidence="1" type="ORF">HQ865_23050</name>
</gene>
<dbReference type="RefSeq" id="WP_173417164.1">
    <property type="nucleotide sequence ID" value="NZ_CP054139.1"/>
</dbReference>
<sequence length="81" mass="8930">MKTEAIKFDLHDKIDHADVHQLEDLHALVTNYLKGDSADNGWDTLSKSMQDKLSKSIQQVDAGLGTPARDVIGDIKSNVLI</sequence>
<keyword evidence="2" id="KW-1185">Reference proteome</keyword>
<name>A0A7D4TXS2_9SPHI</name>
<dbReference type="KEGG" id="mmab:HQ865_23050"/>
<evidence type="ECO:0000313" key="2">
    <source>
        <dbReference type="Proteomes" id="UP000505355"/>
    </source>
</evidence>
<proteinExistence type="predicted"/>
<dbReference type="EMBL" id="CP054139">
    <property type="protein sequence ID" value="QKJ32515.1"/>
    <property type="molecule type" value="Genomic_DNA"/>
</dbReference>